<keyword evidence="2" id="KW-1185">Reference proteome</keyword>
<protein>
    <submittedName>
        <fullName evidence="1">Uncharacterized protein</fullName>
    </submittedName>
</protein>
<accession>A0A1J4KEN6</accession>
<reference evidence="1" key="1">
    <citation type="submission" date="2016-10" db="EMBL/GenBank/DDBJ databases">
        <authorList>
            <person name="Benchimol M."/>
            <person name="Almeida L.G."/>
            <person name="Vasconcelos A.T."/>
            <person name="Perreira-Neves A."/>
            <person name="Rosa I.A."/>
            <person name="Tasca T."/>
            <person name="Bogo M.R."/>
            <person name="de Souza W."/>
        </authorList>
    </citation>
    <scope>NUCLEOTIDE SEQUENCE [LARGE SCALE GENOMIC DNA]</scope>
    <source>
        <strain evidence="1">K</strain>
    </source>
</reference>
<dbReference type="RefSeq" id="XP_068362610.1">
    <property type="nucleotide sequence ID" value="XM_068491970.1"/>
</dbReference>
<sequence>MISRQVLEEFLRLKRAQKPRRKTVKKKIAASIEKLVEPAQIKQNVVQSQTLSPTKVNNDEIDQVCNCRYYNDNQTEGQNGTKPYFETLEAFHKKYDITETISSTTEFLALMSVSLPILKEALADPDFEHIHNDIKKSEVEWLVRFIDMILSRKSVVGLEQNISITYFSCFLPMFKKLNNEQEIFPQIPPVTNDSDGADDGFFGFDWGFE</sequence>
<dbReference type="AlphaFoldDB" id="A0A1J4KEN6"/>
<gene>
    <name evidence="1" type="ORF">TRFO_04556</name>
</gene>
<dbReference type="Proteomes" id="UP000179807">
    <property type="component" value="Unassembled WGS sequence"/>
</dbReference>
<dbReference type="OrthoDB" id="10623446at2759"/>
<dbReference type="EMBL" id="MLAK01000638">
    <property type="protein sequence ID" value="OHT09474.1"/>
    <property type="molecule type" value="Genomic_DNA"/>
</dbReference>
<dbReference type="VEuPathDB" id="TrichDB:TRFO_04556"/>
<organism evidence="1 2">
    <name type="scientific">Tritrichomonas foetus</name>
    <dbReference type="NCBI Taxonomy" id="1144522"/>
    <lineage>
        <taxon>Eukaryota</taxon>
        <taxon>Metamonada</taxon>
        <taxon>Parabasalia</taxon>
        <taxon>Tritrichomonadida</taxon>
        <taxon>Tritrichomonadidae</taxon>
        <taxon>Tritrichomonas</taxon>
    </lineage>
</organism>
<dbReference type="GeneID" id="94826674"/>
<name>A0A1J4KEN6_9EUKA</name>
<evidence type="ECO:0000313" key="1">
    <source>
        <dbReference type="EMBL" id="OHT09474.1"/>
    </source>
</evidence>
<comment type="caution">
    <text evidence="1">The sequence shown here is derived from an EMBL/GenBank/DDBJ whole genome shotgun (WGS) entry which is preliminary data.</text>
</comment>
<evidence type="ECO:0000313" key="2">
    <source>
        <dbReference type="Proteomes" id="UP000179807"/>
    </source>
</evidence>
<proteinExistence type="predicted"/>